<evidence type="ECO:0008006" key="4">
    <source>
        <dbReference type="Google" id="ProtNLM"/>
    </source>
</evidence>
<reference evidence="2" key="2">
    <citation type="submission" date="2015-06" db="UniProtKB">
        <authorList>
            <consortium name="EnsemblMetazoa"/>
        </authorList>
    </citation>
    <scope>IDENTIFICATION</scope>
</reference>
<name>T1GAN8_MEGSC</name>
<protein>
    <recommendedName>
        <fullName evidence="4">Homeobox domain-containing protein</fullName>
    </recommendedName>
</protein>
<dbReference type="AlphaFoldDB" id="T1GAN8"/>
<proteinExistence type="predicted"/>
<dbReference type="EMBL" id="CAQQ02197411">
    <property type="status" value="NOT_ANNOTATED_CDS"/>
    <property type="molecule type" value="Genomic_DNA"/>
</dbReference>
<evidence type="ECO:0000256" key="1">
    <source>
        <dbReference type="SAM" id="MobiDB-lite"/>
    </source>
</evidence>
<sequence length="190" mass="20718">MLPMAYATMGLPVSEESSLTTKPKIGFSIDSIVGMNRRLVSPERRSSSPSPHIIEDDEDIPVSRKCNSRSSSVRTPSPHASCSSNVSVKSPIALSAGPVRPFPLPPKQMGFSTPSESAPANIQPPPHFLAAQFQMAAALAHGHHPPPGFPMTHHPTGFPVRDSYPLYPWLLSRHGRFFPHRFPGSKYNYG</sequence>
<dbReference type="OMA" id="MAYATMG"/>
<keyword evidence="3" id="KW-1185">Reference proteome</keyword>
<accession>T1GAN8</accession>
<feature type="compositionally biased region" description="Polar residues" evidence="1">
    <location>
        <begin position="68"/>
        <end position="87"/>
    </location>
</feature>
<reference evidence="3" key="1">
    <citation type="submission" date="2013-02" db="EMBL/GenBank/DDBJ databases">
        <authorList>
            <person name="Hughes D."/>
        </authorList>
    </citation>
    <scope>NUCLEOTIDE SEQUENCE</scope>
    <source>
        <strain>Durham</strain>
        <strain evidence="3">NC isolate 2 -- Noor lab</strain>
    </source>
</reference>
<dbReference type="Proteomes" id="UP000015102">
    <property type="component" value="Unassembled WGS sequence"/>
</dbReference>
<evidence type="ECO:0000313" key="2">
    <source>
        <dbReference type="EnsemblMetazoa" id="MESCA000297-PA"/>
    </source>
</evidence>
<dbReference type="HOGENOM" id="CLU_111297_0_0_1"/>
<feature type="region of interest" description="Disordered" evidence="1">
    <location>
        <begin position="40"/>
        <end position="87"/>
    </location>
</feature>
<dbReference type="STRING" id="36166.T1GAN8"/>
<organism evidence="2 3">
    <name type="scientific">Megaselia scalaris</name>
    <name type="common">Humpbacked fly</name>
    <name type="synonym">Phora scalaris</name>
    <dbReference type="NCBI Taxonomy" id="36166"/>
    <lineage>
        <taxon>Eukaryota</taxon>
        <taxon>Metazoa</taxon>
        <taxon>Ecdysozoa</taxon>
        <taxon>Arthropoda</taxon>
        <taxon>Hexapoda</taxon>
        <taxon>Insecta</taxon>
        <taxon>Pterygota</taxon>
        <taxon>Neoptera</taxon>
        <taxon>Endopterygota</taxon>
        <taxon>Diptera</taxon>
        <taxon>Brachycera</taxon>
        <taxon>Muscomorpha</taxon>
        <taxon>Platypezoidea</taxon>
        <taxon>Phoridae</taxon>
        <taxon>Megaseliini</taxon>
        <taxon>Megaselia</taxon>
    </lineage>
</organism>
<evidence type="ECO:0000313" key="3">
    <source>
        <dbReference type="Proteomes" id="UP000015102"/>
    </source>
</evidence>
<dbReference type="EnsemblMetazoa" id="MESCA000297-RA">
    <property type="protein sequence ID" value="MESCA000297-PA"/>
    <property type="gene ID" value="MESCA000297"/>
</dbReference>